<evidence type="ECO:0000313" key="3">
    <source>
        <dbReference type="EMBL" id="KAK7687266.1"/>
    </source>
</evidence>
<proteinExistence type="predicted"/>
<dbReference type="AlphaFoldDB" id="A0AAW0G2L7"/>
<dbReference type="GO" id="GO:0005096">
    <property type="term" value="F:GTPase activator activity"/>
    <property type="evidence" value="ECO:0007669"/>
    <property type="project" value="UniProtKB-KW"/>
</dbReference>
<feature type="domain" description="Rho-GAP" evidence="2">
    <location>
        <begin position="1"/>
        <end position="206"/>
    </location>
</feature>
<dbReference type="InterPro" id="IPR008936">
    <property type="entry name" value="Rho_GTPase_activation_prot"/>
</dbReference>
<comment type="caution">
    <text evidence="3">The sequence shown here is derived from an EMBL/GenBank/DDBJ whole genome shotgun (WGS) entry which is preliminary data.</text>
</comment>
<dbReference type="SUPFAM" id="SSF48350">
    <property type="entry name" value="GTPase activation domain, GAP"/>
    <property type="match status" value="1"/>
</dbReference>
<dbReference type="Proteomes" id="UP001385951">
    <property type="component" value="Unassembled WGS sequence"/>
</dbReference>
<keyword evidence="1" id="KW-0343">GTPase activation</keyword>
<evidence type="ECO:0000259" key="2">
    <source>
        <dbReference type="PROSITE" id="PS50238"/>
    </source>
</evidence>
<dbReference type="InterPro" id="IPR050729">
    <property type="entry name" value="Rho-GAP"/>
</dbReference>
<evidence type="ECO:0000313" key="4">
    <source>
        <dbReference type="Proteomes" id="UP001385951"/>
    </source>
</evidence>
<evidence type="ECO:0000256" key="1">
    <source>
        <dbReference type="ARBA" id="ARBA00022468"/>
    </source>
</evidence>
<dbReference type="GO" id="GO:0007165">
    <property type="term" value="P:signal transduction"/>
    <property type="evidence" value="ECO:0007669"/>
    <property type="project" value="InterPro"/>
</dbReference>
<dbReference type="GO" id="GO:0005737">
    <property type="term" value="C:cytoplasm"/>
    <property type="evidence" value="ECO:0007669"/>
    <property type="project" value="TreeGrafter"/>
</dbReference>
<reference evidence="3 4" key="1">
    <citation type="submission" date="2022-09" db="EMBL/GenBank/DDBJ databases">
        <authorList>
            <person name="Palmer J.M."/>
        </authorList>
    </citation>
    <scope>NUCLEOTIDE SEQUENCE [LARGE SCALE GENOMIC DNA]</scope>
    <source>
        <strain evidence="3 4">DSM 7382</strain>
    </source>
</reference>
<dbReference type="PANTHER" id="PTHR23176:SF134">
    <property type="entry name" value="RHO-TYPE GTPASE-ACTIVATING PROTEIN"/>
    <property type="match status" value="1"/>
</dbReference>
<dbReference type="Gene3D" id="1.10.555.10">
    <property type="entry name" value="Rho GTPase activation protein"/>
    <property type="match status" value="1"/>
</dbReference>
<protein>
    <recommendedName>
        <fullName evidence="2">Rho-GAP domain-containing protein</fullName>
    </recommendedName>
</protein>
<dbReference type="Pfam" id="PF00620">
    <property type="entry name" value="RhoGAP"/>
    <property type="match status" value="1"/>
</dbReference>
<dbReference type="SMART" id="SM00324">
    <property type="entry name" value="RhoGAP"/>
    <property type="match status" value="1"/>
</dbReference>
<dbReference type="InterPro" id="IPR000198">
    <property type="entry name" value="RhoGAP_dom"/>
</dbReference>
<dbReference type="PROSITE" id="PS50238">
    <property type="entry name" value="RHOGAP"/>
    <property type="match status" value="1"/>
</dbReference>
<dbReference type="EMBL" id="JASBNA010000014">
    <property type="protein sequence ID" value="KAK7687266.1"/>
    <property type="molecule type" value="Genomic_DNA"/>
</dbReference>
<organism evidence="3 4">
    <name type="scientific">Cerrena zonata</name>
    <dbReference type="NCBI Taxonomy" id="2478898"/>
    <lineage>
        <taxon>Eukaryota</taxon>
        <taxon>Fungi</taxon>
        <taxon>Dikarya</taxon>
        <taxon>Basidiomycota</taxon>
        <taxon>Agaricomycotina</taxon>
        <taxon>Agaricomycetes</taxon>
        <taxon>Polyporales</taxon>
        <taxon>Cerrenaceae</taxon>
        <taxon>Cerrena</taxon>
    </lineage>
</organism>
<gene>
    <name evidence="3" type="ORF">QCA50_009771</name>
</gene>
<keyword evidence="4" id="KW-1185">Reference proteome</keyword>
<dbReference type="PANTHER" id="PTHR23176">
    <property type="entry name" value="RHO/RAC/CDC GTPASE-ACTIVATING PROTEIN"/>
    <property type="match status" value="1"/>
</dbReference>
<sequence length="213" mass="24377">MIRDDVDVPPIMVKCCEAIEKYGLLSQGIYRIGGMMRKVQELKEKLDRGNLVFDPGSDRFAQVTFVDLDSVNLDAEEWSSDVSNVTSVLKLWLRELPDPLISYSLQPSFMEATRNENDRMRHIRLHERVNELPDPNYATLKYFMGHLHKVTQHEEQNSMSIVNIAIVFGPTLFGQGQMGMNGNNMLDASLQNKAVETILKHYTDIFVEEPEQS</sequence>
<accession>A0AAW0G2L7</accession>
<name>A0AAW0G2L7_9APHY</name>